<sequence>MQQVLIAHRNDEGRHAADRIRGALDASLHVRCTNLDELADEQIEAAVRRADRVLVIVDRDWADGGSRALDDEPGRRLHSAVVVALAQGRALLAITLNDAGLPADDALGDAIAPLSSAPVFPLSADDWADDVAALIDEVSAALPVPAGPLRDQSSRQILFAAALVGIVVLLGGLLVASRIWFVDAPPAVGQWVAEVDYGRGVVREERFEFRQTAGEIAGSASWQGARRVIEDSVLDGERLSFHIRTHETLGSQRRELRHDYVAVPEGPDSLRFTLRTSGGFTERDELRFKATRAQ</sequence>
<accession>A0A2I6S6D6</accession>
<dbReference type="KEGG" id="atw:C0099_07695"/>
<reference evidence="2 3" key="1">
    <citation type="submission" date="2018-01" db="EMBL/GenBank/DDBJ databases">
        <authorList>
            <person name="Fu G.-Y."/>
        </authorList>
    </citation>
    <scope>NUCLEOTIDE SEQUENCE [LARGE SCALE GENOMIC DNA]</scope>
    <source>
        <strain evidence="2 3">SY39</strain>
    </source>
</reference>
<dbReference type="RefSeq" id="WP_102246892.1">
    <property type="nucleotide sequence ID" value="NZ_CP025682.1"/>
</dbReference>
<dbReference type="EMBL" id="CP025682">
    <property type="protein sequence ID" value="AUN94825.1"/>
    <property type="molecule type" value="Genomic_DNA"/>
</dbReference>
<gene>
    <name evidence="2" type="ORF">C0099_07695</name>
</gene>
<keyword evidence="3" id="KW-1185">Reference proteome</keyword>
<evidence type="ECO:0000313" key="3">
    <source>
        <dbReference type="Proteomes" id="UP000242205"/>
    </source>
</evidence>
<dbReference type="AlphaFoldDB" id="A0A2I6S6D6"/>
<protein>
    <recommendedName>
        <fullName evidence="4">TIR domain-containing protein</fullName>
    </recommendedName>
</protein>
<evidence type="ECO:0000313" key="2">
    <source>
        <dbReference type="EMBL" id="AUN94825.1"/>
    </source>
</evidence>
<keyword evidence="1" id="KW-1133">Transmembrane helix</keyword>
<evidence type="ECO:0000256" key="1">
    <source>
        <dbReference type="SAM" id="Phobius"/>
    </source>
</evidence>
<proteinExistence type="predicted"/>
<feature type="transmembrane region" description="Helical" evidence="1">
    <location>
        <begin position="157"/>
        <end position="181"/>
    </location>
</feature>
<evidence type="ECO:0008006" key="4">
    <source>
        <dbReference type="Google" id="ProtNLM"/>
    </source>
</evidence>
<name>A0A2I6S6D6_9RHOO</name>
<dbReference type="Proteomes" id="UP000242205">
    <property type="component" value="Chromosome"/>
</dbReference>
<keyword evidence="1" id="KW-0472">Membrane</keyword>
<keyword evidence="1" id="KW-0812">Transmembrane</keyword>
<dbReference type="OrthoDB" id="574237at2"/>
<organism evidence="2 3">
    <name type="scientific">Pseudazoarcus pumilus</name>
    <dbReference type="NCBI Taxonomy" id="2067960"/>
    <lineage>
        <taxon>Bacteria</taxon>
        <taxon>Pseudomonadati</taxon>
        <taxon>Pseudomonadota</taxon>
        <taxon>Betaproteobacteria</taxon>
        <taxon>Rhodocyclales</taxon>
        <taxon>Zoogloeaceae</taxon>
        <taxon>Pseudazoarcus</taxon>
    </lineage>
</organism>